<comment type="caution">
    <text evidence="1">The sequence shown here is derived from an EMBL/GenBank/DDBJ whole genome shotgun (WGS) entry which is preliminary data.</text>
</comment>
<accession>A0ABQ5IM64</accession>
<name>A0ABQ5IM64_9ASTR</name>
<evidence type="ECO:0000313" key="1">
    <source>
        <dbReference type="EMBL" id="GJU00389.1"/>
    </source>
</evidence>
<sequence>MPPISSLPPFMVGAAVDWLAYGDDDVIAFGAVSLCVYNSETTIAVLDMQGQRVGLPDQALGEVNGGLLTVYQDGRWSHKAATEMCAYMVRPIAHFGCSSVHTEGVAPIYVDLGDCDQRCRHCGAMFWYEERGNHLFLNFLIA</sequence>
<gene>
    <name evidence="1" type="ORF">Tco_1110727</name>
</gene>
<reference evidence="1" key="2">
    <citation type="submission" date="2022-01" db="EMBL/GenBank/DDBJ databases">
        <authorList>
            <person name="Yamashiro T."/>
            <person name="Shiraishi A."/>
            <person name="Satake H."/>
            <person name="Nakayama K."/>
        </authorList>
    </citation>
    <scope>NUCLEOTIDE SEQUENCE</scope>
</reference>
<proteinExistence type="predicted"/>
<protein>
    <submittedName>
        <fullName evidence="1">Uncharacterized protein</fullName>
    </submittedName>
</protein>
<evidence type="ECO:0000313" key="2">
    <source>
        <dbReference type="Proteomes" id="UP001151760"/>
    </source>
</evidence>
<dbReference type="EMBL" id="BQNB010020859">
    <property type="protein sequence ID" value="GJU00389.1"/>
    <property type="molecule type" value="Genomic_DNA"/>
</dbReference>
<keyword evidence="2" id="KW-1185">Reference proteome</keyword>
<organism evidence="1 2">
    <name type="scientific">Tanacetum coccineum</name>
    <dbReference type="NCBI Taxonomy" id="301880"/>
    <lineage>
        <taxon>Eukaryota</taxon>
        <taxon>Viridiplantae</taxon>
        <taxon>Streptophyta</taxon>
        <taxon>Embryophyta</taxon>
        <taxon>Tracheophyta</taxon>
        <taxon>Spermatophyta</taxon>
        <taxon>Magnoliopsida</taxon>
        <taxon>eudicotyledons</taxon>
        <taxon>Gunneridae</taxon>
        <taxon>Pentapetalae</taxon>
        <taxon>asterids</taxon>
        <taxon>campanulids</taxon>
        <taxon>Asterales</taxon>
        <taxon>Asteraceae</taxon>
        <taxon>Asteroideae</taxon>
        <taxon>Anthemideae</taxon>
        <taxon>Anthemidinae</taxon>
        <taxon>Tanacetum</taxon>
    </lineage>
</organism>
<reference evidence="1" key="1">
    <citation type="journal article" date="2022" name="Int. J. Mol. Sci.">
        <title>Draft Genome of Tanacetum Coccineum: Genomic Comparison of Closely Related Tanacetum-Family Plants.</title>
        <authorList>
            <person name="Yamashiro T."/>
            <person name="Shiraishi A."/>
            <person name="Nakayama K."/>
            <person name="Satake H."/>
        </authorList>
    </citation>
    <scope>NUCLEOTIDE SEQUENCE</scope>
</reference>
<dbReference type="Proteomes" id="UP001151760">
    <property type="component" value="Unassembled WGS sequence"/>
</dbReference>